<feature type="compositionally biased region" description="Polar residues" evidence="2">
    <location>
        <begin position="104"/>
        <end position="124"/>
    </location>
</feature>
<feature type="region of interest" description="Disordered" evidence="2">
    <location>
        <begin position="1"/>
        <end position="30"/>
    </location>
</feature>
<sequence>MDGKLGDFGRGRVPEDDAAQQETSLPERSQEDLLQQLLNVLYTHGDRQAAIGAAARAVMSLQHSEGEFVPVIGFADAAMQPPKGSSDPDVPRKPADSEGLTGLPPSQDSSGNSKESSALSVTTDRNTCVARNAPEFVLSNFPGCKRLEDAYRKIYHIPNKTPLSVLYEYASRLNLTLVFEEMQESAGPGPFMMQTMLKDPDGNMLYRPGIGTARAKKDAKQLAAATLLEYLLEVIPFQDLLYKSDKQQQLKDLQESRIRWPPVGKGRGASGRPGCRPGPAPGLRLAPMFIAEQHPAPGQAKVPYGLHPIRQAMYDAPHSQRSMLPSGMPGSSGHFQQAGGQSSAYSCNRPSLQGGDSQYSRSPENFGMQQRDPVLGNGFLGYDFGPNMNALGAAGGNAAMLEAGMAALKHKASQQQQQQQRLVNAHSSALLPQDFVNYGLQQGGGSVGNTGGMYLDPQLPSRSPALEDLLRWSDGHPGQF</sequence>
<evidence type="ECO:0000313" key="4">
    <source>
        <dbReference type="EMBL" id="KAK9918132.1"/>
    </source>
</evidence>
<evidence type="ECO:0000256" key="2">
    <source>
        <dbReference type="SAM" id="MobiDB-lite"/>
    </source>
</evidence>
<evidence type="ECO:0000256" key="1">
    <source>
        <dbReference type="PROSITE-ProRule" id="PRU00266"/>
    </source>
</evidence>
<feature type="region of interest" description="Disordered" evidence="2">
    <location>
        <begin position="322"/>
        <end position="362"/>
    </location>
</feature>
<evidence type="ECO:0000313" key="5">
    <source>
        <dbReference type="Proteomes" id="UP001491310"/>
    </source>
</evidence>
<protein>
    <recommendedName>
        <fullName evidence="3">DRBM domain-containing protein</fullName>
    </recommendedName>
</protein>
<dbReference type="InterPro" id="IPR014720">
    <property type="entry name" value="dsRBD_dom"/>
</dbReference>
<evidence type="ECO:0000259" key="3">
    <source>
        <dbReference type="PROSITE" id="PS50137"/>
    </source>
</evidence>
<organism evidence="4 5">
    <name type="scientific">Coccomyxa subellipsoidea</name>
    <dbReference type="NCBI Taxonomy" id="248742"/>
    <lineage>
        <taxon>Eukaryota</taxon>
        <taxon>Viridiplantae</taxon>
        <taxon>Chlorophyta</taxon>
        <taxon>core chlorophytes</taxon>
        <taxon>Trebouxiophyceae</taxon>
        <taxon>Trebouxiophyceae incertae sedis</taxon>
        <taxon>Coccomyxaceae</taxon>
        <taxon>Coccomyxa</taxon>
    </lineage>
</organism>
<dbReference type="EMBL" id="JALJOT010000001">
    <property type="protein sequence ID" value="KAK9918132.1"/>
    <property type="molecule type" value="Genomic_DNA"/>
</dbReference>
<keyword evidence="1" id="KW-0694">RNA-binding</keyword>
<dbReference type="SUPFAM" id="SSF54768">
    <property type="entry name" value="dsRNA-binding domain-like"/>
    <property type="match status" value="1"/>
</dbReference>
<proteinExistence type="predicted"/>
<gene>
    <name evidence="4" type="ORF">WJX75_001494</name>
</gene>
<feature type="domain" description="DRBM" evidence="3">
    <location>
        <begin position="161"/>
        <end position="233"/>
    </location>
</feature>
<feature type="compositionally biased region" description="Basic and acidic residues" evidence="2">
    <location>
        <begin position="1"/>
        <end position="15"/>
    </location>
</feature>
<dbReference type="Pfam" id="PF00035">
    <property type="entry name" value="dsrm"/>
    <property type="match status" value="1"/>
</dbReference>
<dbReference type="PROSITE" id="PS50137">
    <property type="entry name" value="DS_RBD"/>
    <property type="match status" value="1"/>
</dbReference>
<name>A0ABR2Z2J5_9CHLO</name>
<accession>A0ABR2Z2J5</accession>
<feature type="compositionally biased region" description="Polar residues" evidence="2">
    <location>
        <begin position="20"/>
        <end position="30"/>
    </location>
</feature>
<feature type="compositionally biased region" description="Polar residues" evidence="2">
    <location>
        <begin position="334"/>
        <end position="362"/>
    </location>
</feature>
<dbReference type="SMART" id="SM00358">
    <property type="entry name" value="DSRM"/>
    <property type="match status" value="1"/>
</dbReference>
<feature type="compositionally biased region" description="Low complexity" evidence="2">
    <location>
        <begin position="322"/>
        <end position="333"/>
    </location>
</feature>
<feature type="region of interest" description="Disordered" evidence="2">
    <location>
        <begin position="79"/>
        <end position="124"/>
    </location>
</feature>
<comment type="caution">
    <text evidence="4">The sequence shown here is derived from an EMBL/GenBank/DDBJ whole genome shotgun (WGS) entry which is preliminary data.</text>
</comment>
<reference evidence="4 5" key="1">
    <citation type="journal article" date="2024" name="Nat. Commun.">
        <title>Phylogenomics reveals the evolutionary origins of lichenization in chlorophyte algae.</title>
        <authorList>
            <person name="Puginier C."/>
            <person name="Libourel C."/>
            <person name="Otte J."/>
            <person name="Skaloud P."/>
            <person name="Haon M."/>
            <person name="Grisel S."/>
            <person name="Petersen M."/>
            <person name="Berrin J.G."/>
            <person name="Delaux P.M."/>
            <person name="Dal Grande F."/>
            <person name="Keller J."/>
        </authorList>
    </citation>
    <scope>NUCLEOTIDE SEQUENCE [LARGE SCALE GENOMIC DNA]</scope>
    <source>
        <strain evidence="4 5">SAG 216-7</strain>
    </source>
</reference>
<dbReference type="Proteomes" id="UP001491310">
    <property type="component" value="Unassembled WGS sequence"/>
</dbReference>
<dbReference type="Gene3D" id="3.30.160.20">
    <property type="match status" value="1"/>
</dbReference>
<keyword evidence="5" id="KW-1185">Reference proteome</keyword>